<feature type="compositionally biased region" description="Polar residues" evidence="13">
    <location>
        <begin position="325"/>
        <end position="335"/>
    </location>
</feature>
<dbReference type="SUPFAM" id="SSF53098">
    <property type="entry name" value="Ribonuclease H-like"/>
    <property type="match status" value="1"/>
</dbReference>
<keyword evidence="10 12" id="KW-0449">Lipoprotein</keyword>
<dbReference type="Gene3D" id="3.30.420.10">
    <property type="entry name" value="Ribonuclease H-like superfamily/Ribonuclease H"/>
    <property type="match status" value="2"/>
</dbReference>
<reference evidence="16" key="1">
    <citation type="submission" date="2025-08" db="UniProtKB">
        <authorList>
            <consortium name="RefSeq"/>
        </authorList>
    </citation>
    <scope>IDENTIFICATION</scope>
</reference>
<dbReference type="InterPro" id="IPR036397">
    <property type="entry name" value="RNaseH_sf"/>
</dbReference>
<feature type="domain" description="Integrase catalytic" evidence="14">
    <location>
        <begin position="454"/>
        <end position="564"/>
    </location>
</feature>
<evidence type="ECO:0000256" key="10">
    <source>
        <dbReference type="ARBA" id="ARBA00023288"/>
    </source>
</evidence>
<keyword evidence="8" id="KW-0325">Glycoprotein</keyword>
<dbReference type="PROSITE" id="PS50994">
    <property type="entry name" value="INTEGRASE"/>
    <property type="match status" value="1"/>
</dbReference>
<dbReference type="InterPro" id="IPR001584">
    <property type="entry name" value="Integrase_cat-core"/>
</dbReference>
<feature type="region of interest" description="Disordered" evidence="13">
    <location>
        <begin position="316"/>
        <end position="335"/>
    </location>
</feature>
<dbReference type="PANTHER" id="PTHR10822">
    <property type="entry name" value="GLYPICAN"/>
    <property type="match status" value="1"/>
</dbReference>
<organism evidence="15 16">
    <name type="scientific">Galeopterus variegatus</name>
    <name type="common">Malayan flying lemur</name>
    <name type="synonym">Cynocephalus variegatus</name>
    <dbReference type="NCBI Taxonomy" id="482537"/>
    <lineage>
        <taxon>Eukaryota</taxon>
        <taxon>Metazoa</taxon>
        <taxon>Chordata</taxon>
        <taxon>Craniata</taxon>
        <taxon>Vertebrata</taxon>
        <taxon>Euteleostomi</taxon>
        <taxon>Mammalia</taxon>
        <taxon>Eutheria</taxon>
        <taxon>Euarchontoglires</taxon>
        <taxon>Dermoptera</taxon>
        <taxon>Cynocephalidae</taxon>
        <taxon>Galeopterus</taxon>
    </lineage>
</organism>
<evidence type="ECO:0000259" key="14">
    <source>
        <dbReference type="PROSITE" id="PS50994"/>
    </source>
</evidence>
<evidence type="ECO:0000256" key="3">
    <source>
        <dbReference type="ARBA" id="ARBA00022475"/>
    </source>
</evidence>
<keyword evidence="5" id="KW-0732">Signal</keyword>
<evidence type="ECO:0000256" key="4">
    <source>
        <dbReference type="ARBA" id="ARBA00022622"/>
    </source>
</evidence>
<dbReference type="InterPro" id="IPR012337">
    <property type="entry name" value="RNaseH-like_sf"/>
</dbReference>
<evidence type="ECO:0000256" key="11">
    <source>
        <dbReference type="RuleBase" id="RU003518"/>
    </source>
</evidence>
<dbReference type="RefSeq" id="XP_008569776.1">
    <property type="nucleotide sequence ID" value="XM_008571554.1"/>
</dbReference>
<keyword evidence="4 12" id="KW-0336">GPI-anchor</keyword>
<evidence type="ECO:0000256" key="9">
    <source>
        <dbReference type="ARBA" id="ARBA00023207"/>
    </source>
</evidence>
<proteinExistence type="inferred from homology"/>
<gene>
    <name evidence="16" type="primary">GPC6</name>
</gene>
<evidence type="ECO:0000256" key="5">
    <source>
        <dbReference type="ARBA" id="ARBA00022729"/>
    </source>
</evidence>
<evidence type="ECO:0000256" key="2">
    <source>
        <dbReference type="ARBA" id="ARBA00010260"/>
    </source>
</evidence>
<comment type="subcellular location">
    <subcellularLocation>
        <location evidence="1">Cell membrane</location>
        <topology evidence="1">Lipid-anchor</topology>
        <topology evidence="1">GPI-anchor</topology>
        <orientation evidence="1">Extracellular side</orientation>
    </subcellularLocation>
</comment>
<evidence type="ECO:0000256" key="12">
    <source>
        <dbReference type="RuleBase" id="RU003519"/>
    </source>
</evidence>
<name>A0ABM0QN35_GALVR</name>
<keyword evidence="3" id="KW-1003">Cell membrane</keyword>
<dbReference type="Pfam" id="PF01153">
    <property type="entry name" value="Glypican"/>
    <property type="match status" value="1"/>
</dbReference>
<dbReference type="Gene3D" id="3.10.20.370">
    <property type="match status" value="1"/>
</dbReference>
<evidence type="ECO:0000256" key="13">
    <source>
        <dbReference type="SAM" id="MobiDB-lite"/>
    </source>
</evidence>
<dbReference type="GeneID" id="103589544"/>
<feature type="region of interest" description="Disordered" evidence="13">
    <location>
        <begin position="1031"/>
        <end position="1052"/>
    </location>
</feature>
<evidence type="ECO:0000256" key="6">
    <source>
        <dbReference type="ARBA" id="ARBA00022974"/>
    </source>
</evidence>
<comment type="similarity">
    <text evidence="2 11">Belongs to the glypican family.</text>
</comment>
<dbReference type="PANTHER" id="PTHR10822:SF31">
    <property type="entry name" value="GLYPICAN-6"/>
    <property type="match status" value="1"/>
</dbReference>
<sequence>MAKLKTKARVQQKVQLQTQALVAALRPAGSGSPWKGVTQHPPGGPASSVALMAIGPANVHIQRNQCALVHNARGWATGGLTAPTSEAPRCLHAEETLSWNHSGSPGPSKALSSFTDEHSGLATGLLAQPAGLAYQAVAYLSKQLDVTAQGWQPCLRPLAAATSLTKEALKFTSGQPLTVFSSHCLGDLLSHESLAHLTPSRIQLYHLLFIKNPQISLSTFLHLNPMTLLPTPSTTSDPLRSCPQLLEDVIPSHPGLSDQLLSNPDHVLFVDGSSFIALDGQSHAAYAVVTLDSTLEALLEALSHPTEVSIVHCHGHQSSKDPISKGNNKAGSTAQATALGSAPAPLLLLNTPHSIVYRRRNTDPQAVGGIIGDKGWIFIQDNVTLPGHLARSIITDIHQSLHLGPKALYQFLEPLFHNPHPQKLIEEVHQSCNTCSAVNSQGRIRRVGPNHQLQGHQPGEDWQLDLTHMLCHKTYCYLLTLVDTFTGWIEAYPTARETADVVAAILIKHIIPRFGLPQTLQCDNGPAFTSSVIQQVSKSLNITWKFHIPYDPQFSGTNSEVSRVSVNQLLLHSYSHVPTSNNPYNAPHSAGIIAGEHLRICPQEYTCCTTEMEDKLSQQSKLEFENLVEETSHFVRTTFVSRHKKFDEFFRELLENAEKSLNDMFVRTYGMLYMQNSEVFQDLFTELKRYYTGGNVNLEEMLNDFWARLLERMFQLINPQYHFSEDYLECVSKYTDQLKPFGDVPRKLKIQVTRAFIAARTFVQGLTVGREVANRVSKVSPTPGCIRALMKMLYCPYCRGLPTVRPCNNYCLNVMKGCLANQADLDTEWNLFIDAMLLVAERLEGPFNIESVMDPIDVKISEAIMNMQENSMQVSAKVFQGCGQPKPAPALRSARSAPENFNTRFRPYNPEERPTTAAGTSLDRLRTVWRTMQHSVTDIKEKLKLSKKVWSALPYSICKDESVTAGTSNEEECWNGHSKARYLPEIMNDGLTNQINNPEVDVDITRPDTFIRQQIMALRVMTNKLKNAYNGNDVNFQDTSDESSGSGSGSGCMDDVCPTEFEFVTTEAPAVDPDRREVDSSAARMSDSLLSWLLICTALALQRLCR</sequence>
<evidence type="ECO:0000256" key="7">
    <source>
        <dbReference type="ARBA" id="ARBA00023136"/>
    </source>
</evidence>
<dbReference type="InterPro" id="IPR001863">
    <property type="entry name" value="Glypican"/>
</dbReference>
<dbReference type="Proteomes" id="UP000694923">
    <property type="component" value="Unplaced"/>
</dbReference>
<evidence type="ECO:0000256" key="1">
    <source>
        <dbReference type="ARBA" id="ARBA00004471"/>
    </source>
</evidence>
<feature type="compositionally biased region" description="Low complexity" evidence="13">
    <location>
        <begin position="889"/>
        <end position="898"/>
    </location>
</feature>
<evidence type="ECO:0000256" key="8">
    <source>
        <dbReference type="ARBA" id="ARBA00023180"/>
    </source>
</evidence>
<accession>A0ABM0QN35</accession>
<evidence type="ECO:0000313" key="15">
    <source>
        <dbReference type="Proteomes" id="UP000694923"/>
    </source>
</evidence>
<dbReference type="Gene3D" id="1.10.340.70">
    <property type="match status" value="1"/>
</dbReference>
<dbReference type="InterPro" id="IPR043502">
    <property type="entry name" value="DNA/RNA_pol_sf"/>
</dbReference>
<dbReference type="PROSITE" id="PS01207">
    <property type="entry name" value="GLYPICAN"/>
    <property type="match status" value="1"/>
</dbReference>
<protein>
    <submittedName>
        <fullName evidence="16">Glypican-6</fullName>
    </submittedName>
</protein>
<comment type="function">
    <text evidence="12">Cell surface proteoglycan.</text>
</comment>
<dbReference type="Pfam" id="PF00665">
    <property type="entry name" value="rve"/>
    <property type="match status" value="1"/>
</dbReference>
<keyword evidence="6 12" id="KW-0654">Proteoglycan</keyword>
<dbReference type="InterPro" id="IPR019803">
    <property type="entry name" value="Glypican_CS"/>
</dbReference>
<dbReference type="SUPFAM" id="SSF56672">
    <property type="entry name" value="DNA/RNA polymerases"/>
    <property type="match status" value="1"/>
</dbReference>
<keyword evidence="15" id="KW-1185">Reference proteome</keyword>
<keyword evidence="9 12" id="KW-0357">Heparan sulfate</keyword>
<feature type="region of interest" description="Disordered" evidence="13">
    <location>
        <begin position="889"/>
        <end position="918"/>
    </location>
</feature>
<evidence type="ECO:0000313" key="16">
    <source>
        <dbReference type="RefSeq" id="XP_008569776.1"/>
    </source>
</evidence>
<keyword evidence="7 12" id="KW-0472">Membrane</keyword>